<feature type="compositionally biased region" description="Basic and acidic residues" evidence="1">
    <location>
        <begin position="13"/>
        <end position="23"/>
    </location>
</feature>
<evidence type="ECO:0000256" key="1">
    <source>
        <dbReference type="SAM" id="MobiDB-lite"/>
    </source>
</evidence>
<comment type="caution">
    <text evidence="2">The sequence shown here is derived from an EMBL/GenBank/DDBJ whole genome shotgun (WGS) entry which is preliminary data.</text>
</comment>
<proteinExistence type="predicted"/>
<name>A0A392R5A7_9FABA</name>
<protein>
    <submittedName>
        <fullName evidence="2">Uncharacterized protein</fullName>
    </submittedName>
</protein>
<feature type="region of interest" description="Disordered" evidence="1">
    <location>
        <begin position="1"/>
        <end position="90"/>
    </location>
</feature>
<sequence>PPSKPPKQNTKTEQNRNKIRTEGEQTEPPPRVRRNSSIAVNHRSATKRREHIAGSEKGRERERNNQRWRWQAPEPPPLAGETRERVWRKG</sequence>
<evidence type="ECO:0000313" key="3">
    <source>
        <dbReference type="Proteomes" id="UP000265520"/>
    </source>
</evidence>
<dbReference type="AlphaFoldDB" id="A0A392R5A7"/>
<feature type="non-terminal residue" evidence="2">
    <location>
        <position position="1"/>
    </location>
</feature>
<evidence type="ECO:0000313" key="2">
    <source>
        <dbReference type="EMBL" id="MCI30725.1"/>
    </source>
</evidence>
<dbReference type="Proteomes" id="UP000265520">
    <property type="component" value="Unassembled WGS sequence"/>
</dbReference>
<feature type="compositionally biased region" description="Polar residues" evidence="1">
    <location>
        <begin position="1"/>
        <end position="12"/>
    </location>
</feature>
<reference evidence="2 3" key="1">
    <citation type="journal article" date="2018" name="Front. Plant Sci.">
        <title>Red Clover (Trifolium pratense) and Zigzag Clover (T. medium) - A Picture of Genomic Similarities and Differences.</title>
        <authorList>
            <person name="Dluhosova J."/>
            <person name="Istvanek J."/>
            <person name="Nedelnik J."/>
            <person name="Repkova J."/>
        </authorList>
    </citation>
    <scope>NUCLEOTIDE SEQUENCE [LARGE SCALE GENOMIC DNA]</scope>
    <source>
        <strain evidence="3">cv. 10/8</strain>
        <tissue evidence="2">Leaf</tissue>
    </source>
</reference>
<dbReference type="EMBL" id="LXQA010181728">
    <property type="protein sequence ID" value="MCI30725.1"/>
    <property type="molecule type" value="Genomic_DNA"/>
</dbReference>
<accession>A0A392R5A7</accession>
<organism evidence="2 3">
    <name type="scientific">Trifolium medium</name>
    <dbReference type="NCBI Taxonomy" id="97028"/>
    <lineage>
        <taxon>Eukaryota</taxon>
        <taxon>Viridiplantae</taxon>
        <taxon>Streptophyta</taxon>
        <taxon>Embryophyta</taxon>
        <taxon>Tracheophyta</taxon>
        <taxon>Spermatophyta</taxon>
        <taxon>Magnoliopsida</taxon>
        <taxon>eudicotyledons</taxon>
        <taxon>Gunneridae</taxon>
        <taxon>Pentapetalae</taxon>
        <taxon>rosids</taxon>
        <taxon>fabids</taxon>
        <taxon>Fabales</taxon>
        <taxon>Fabaceae</taxon>
        <taxon>Papilionoideae</taxon>
        <taxon>50 kb inversion clade</taxon>
        <taxon>NPAAA clade</taxon>
        <taxon>Hologalegina</taxon>
        <taxon>IRL clade</taxon>
        <taxon>Trifolieae</taxon>
        <taxon>Trifolium</taxon>
    </lineage>
</organism>
<feature type="compositionally biased region" description="Basic and acidic residues" evidence="1">
    <location>
        <begin position="51"/>
        <end position="65"/>
    </location>
</feature>
<keyword evidence="3" id="KW-1185">Reference proteome</keyword>
<feature type="compositionally biased region" description="Basic and acidic residues" evidence="1">
    <location>
        <begin position="81"/>
        <end position="90"/>
    </location>
</feature>